<name>A0A0D7A1U9_9AGAR</name>
<proteinExistence type="inferred from homology"/>
<gene>
    <name evidence="5" type="ORF">FISHEDRAFT_67246</name>
</gene>
<organism evidence="5 6">
    <name type="scientific">Fistulina hepatica ATCC 64428</name>
    <dbReference type="NCBI Taxonomy" id="1128425"/>
    <lineage>
        <taxon>Eukaryota</taxon>
        <taxon>Fungi</taxon>
        <taxon>Dikarya</taxon>
        <taxon>Basidiomycota</taxon>
        <taxon>Agaricomycotina</taxon>
        <taxon>Agaricomycetes</taxon>
        <taxon>Agaricomycetidae</taxon>
        <taxon>Agaricales</taxon>
        <taxon>Fistulinaceae</taxon>
        <taxon>Fistulina</taxon>
    </lineage>
</organism>
<feature type="compositionally biased region" description="Acidic residues" evidence="2">
    <location>
        <begin position="415"/>
        <end position="426"/>
    </location>
</feature>
<dbReference type="EMBL" id="KN882063">
    <property type="protein sequence ID" value="KIY45002.1"/>
    <property type="molecule type" value="Genomic_DNA"/>
</dbReference>
<dbReference type="Proteomes" id="UP000054144">
    <property type="component" value="Unassembled WGS sequence"/>
</dbReference>
<dbReference type="InterPro" id="IPR016024">
    <property type="entry name" value="ARM-type_fold"/>
</dbReference>
<evidence type="ECO:0000259" key="4">
    <source>
        <dbReference type="Pfam" id="PF04064"/>
    </source>
</evidence>
<evidence type="ECO:0000259" key="3">
    <source>
        <dbReference type="Pfam" id="PF04063"/>
    </source>
</evidence>
<comment type="similarity">
    <text evidence="1">Belongs to the HGH1 family.</text>
</comment>
<evidence type="ECO:0000256" key="1">
    <source>
        <dbReference type="ARBA" id="ARBA00006712"/>
    </source>
</evidence>
<dbReference type="PANTHER" id="PTHR13387">
    <property type="entry name" value="PROTEIN HGH1 HOMOLOG"/>
    <property type="match status" value="1"/>
</dbReference>
<dbReference type="InterPro" id="IPR007205">
    <property type="entry name" value="Protein_HGH1_N"/>
</dbReference>
<feature type="domain" description="Protein HGH1 C-terminal" evidence="4">
    <location>
        <begin position="343"/>
        <end position="395"/>
    </location>
</feature>
<feature type="domain" description="Protein HGH1 N-terminal" evidence="3">
    <location>
        <begin position="105"/>
        <end position="337"/>
    </location>
</feature>
<dbReference type="SUPFAM" id="SSF48371">
    <property type="entry name" value="ARM repeat"/>
    <property type="match status" value="1"/>
</dbReference>
<dbReference type="InterPro" id="IPR007206">
    <property type="entry name" value="Protein_HGH1_C"/>
</dbReference>
<protein>
    <submittedName>
        <fullName evidence="5">DUF383-domain-containing protein</fullName>
    </submittedName>
</protein>
<reference evidence="5 6" key="1">
    <citation type="journal article" date="2015" name="Fungal Genet. Biol.">
        <title>Evolution of novel wood decay mechanisms in Agaricales revealed by the genome sequences of Fistulina hepatica and Cylindrobasidium torrendii.</title>
        <authorList>
            <person name="Floudas D."/>
            <person name="Held B.W."/>
            <person name="Riley R."/>
            <person name="Nagy L.G."/>
            <person name="Koehler G."/>
            <person name="Ransdell A.S."/>
            <person name="Younus H."/>
            <person name="Chow J."/>
            <person name="Chiniquy J."/>
            <person name="Lipzen A."/>
            <person name="Tritt A."/>
            <person name="Sun H."/>
            <person name="Haridas S."/>
            <person name="LaButti K."/>
            <person name="Ohm R.A."/>
            <person name="Kues U."/>
            <person name="Blanchette R.A."/>
            <person name="Grigoriev I.V."/>
            <person name="Minto R.E."/>
            <person name="Hibbett D.S."/>
        </authorList>
    </citation>
    <scope>NUCLEOTIDE SEQUENCE [LARGE SCALE GENOMIC DNA]</scope>
    <source>
        <strain evidence="5 6">ATCC 64428</strain>
    </source>
</reference>
<feature type="region of interest" description="Disordered" evidence="2">
    <location>
        <begin position="392"/>
        <end position="426"/>
    </location>
</feature>
<evidence type="ECO:0000256" key="2">
    <source>
        <dbReference type="SAM" id="MobiDB-lite"/>
    </source>
</evidence>
<dbReference type="AlphaFoldDB" id="A0A0D7A1U9"/>
<dbReference type="Pfam" id="PF04064">
    <property type="entry name" value="DUF384"/>
    <property type="match status" value="1"/>
</dbReference>
<accession>A0A0D7A1U9</accession>
<evidence type="ECO:0000313" key="6">
    <source>
        <dbReference type="Proteomes" id="UP000054144"/>
    </source>
</evidence>
<evidence type="ECO:0000313" key="5">
    <source>
        <dbReference type="EMBL" id="KIY45002.1"/>
    </source>
</evidence>
<dbReference type="OrthoDB" id="338814at2759"/>
<keyword evidence="6" id="KW-1185">Reference proteome</keyword>
<dbReference type="PANTHER" id="PTHR13387:SF9">
    <property type="entry name" value="PROTEIN HGH1 HOMOLOG"/>
    <property type="match status" value="1"/>
</dbReference>
<dbReference type="Pfam" id="PF04063">
    <property type="entry name" value="DUF383"/>
    <property type="match status" value="1"/>
</dbReference>
<sequence length="426" mass="46702">MKFQLSELLGFLHDKNPSVRQIALSNLLPHTPTDAPHRGIFFAGLNNTGLKKTTENVPIRDLKLLCRDQAGIAHDAFRALVNLSDSSMLFEPLSEPSFLEFLVSYIISPQSVLADLAAMLLSNITASAVVCSALASLKIAVIFYNNTYYAAQSRSGSSPSPEPYPSEMPKHALALPLLVDAFVQGAALKDGDDTNKQPHKSALHFISNVFANLAANPAGRDFLFTPCSILGAPEKFPISDFTRFTAHPDKIRRSGVAATFKNCAFHAPYHRAFLSPESELVSAIPSGPKAPGVDVLPALLLPLAGPEEFDLEDQEKLPEPLQFMPSDKKREPEGAIRLNIVETLLLLCHTRWGRDYLRGHGTYEILRAAHEHETVDRISDAIEGVVNMIQRKEDASMEDEEAASLANATISPQNDSDDEDNRIEEI</sequence>
<dbReference type="InterPro" id="IPR039717">
    <property type="entry name" value="Hgh1"/>
</dbReference>